<evidence type="ECO:0000256" key="13">
    <source>
        <dbReference type="PIRSR" id="PIRSR601805-1"/>
    </source>
</evidence>
<dbReference type="GO" id="GO:0051601">
    <property type="term" value="P:exocyst localization"/>
    <property type="evidence" value="ECO:0007669"/>
    <property type="project" value="TreeGrafter"/>
</dbReference>
<dbReference type="EMBL" id="LR902423">
    <property type="protein sequence ID" value="CAD7250520.1"/>
    <property type="molecule type" value="Genomic_DNA"/>
</dbReference>
<dbReference type="InterPro" id="IPR042532">
    <property type="entry name" value="EXOC3/Sec6_C"/>
</dbReference>
<keyword evidence="7" id="KW-0268">Exocytosis</keyword>
<keyword evidence="12" id="KW-0067">ATP-binding</keyword>
<feature type="active site" description="Proton acceptor" evidence="13">
    <location>
        <position position="1060"/>
    </location>
</feature>
<keyword evidence="6" id="KW-0813">Transport</keyword>
<dbReference type="EMBL" id="CAJPEV010002906">
    <property type="protein sequence ID" value="CAG0898382.1"/>
    <property type="molecule type" value="Genomic_DNA"/>
</dbReference>
<dbReference type="Proteomes" id="UP000677054">
    <property type="component" value="Unassembled WGS sequence"/>
</dbReference>
<dbReference type="PANTHER" id="PTHR21292:SF1">
    <property type="entry name" value="EXOCYST COMPLEX COMPONENT 3"/>
    <property type="match status" value="1"/>
</dbReference>
<dbReference type="GO" id="GO:0006166">
    <property type="term" value="P:purine ribonucleoside salvage"/>
    <property type="evidence" value="ECO:0007669"/>
    <property type="project" value="UniProtKB-KW"/>
</dbReference>
<keyword evidence="10" id="KW-0547">Nucleotide-binding</keyword>
<dbReference type="InterPro" id="IPR029056">
    <property type="entry name" value="Ribokinase-like"/>
</dbReference>
<dbReference type="Gene3D" id="1.10.357.70">
    <property type="entry name" value="Exocyst complex component Sec6, C-terminal domain"/>
    <property type="match status" value="1"/>
</dbReference>
<sequence length="1115" mass="126392">MDLEQLENEARAAALKEVSKMLQRPDQLERIDQYGKKYARHKVSLESNLKSALQGQFDSVKNGLAQLEGSLEHIGEIRKTMAEISEVLQKVPALHKRLAELREEQASYGQYQVAMDNMKHIFTVPDSLERAQQAIQEGKLLNAHQPGVFDFQSLMELEGSRDDLLYELHRVPDHDKADEKLLEHYFSGVQKLSSDLSKQLWLILSRMMTTVQREPTTIVTALRIVEREEAIDAKCIKRNESSGFMPPGRPKRWKKKAFEVIKDLVSRSIESNQVQNREQNKMWIVLHLELLRKMTLTDIKIMKNLVVPCFPPHYDICKCYTRMYHESLGNHLKEVIQMGLEGNEFVSVLQWVLNTYPDIMKALDINPHEYGPLLDSSVINDLERTYIKNTNDNLSKWLPATLDTAVKGWRSSNPPDADEQNCHRTTVPLDVTVMVEQNITVAKTIRFDTTAKMLDVCIDQVVQVLYKWKNEVLKYKNECFQDRSQQLRDDAAGMLLEEPFVDLEMHFVDVFSKNWLESTIAVETICVTMEDYFSDYRRLTQENLIYVALRAQRTIAIKYMTAMLGGKRYVPKTQEDRTRAGQKVCGESLQMKSTFAKLSLPVGTEATSPFDCLKAIGEILKVADCEFIALELIGMVKRYPDLSVELLTAILNLRGDMSRSEMRERAADAIMEGRKEVTGSPAKTVFSEWFSVALVMRHLLTHSFPLRPPITLLELIKVRILPAIGTWSENPQRKSTMADVEVRSAVEKLRPHVKKPILLALGNPLLDMTTQCERDLLEKYGLNSDDQIEVGLHQLSLFQEVMDRYKVEYFAGGAAQNTVRVFQWLLGRDGASVFMGGIGKDQAAGILAGLVEETGAIVRYAPHDEQPTGTCVALINGTNRSLCALIGAANYFDVDHIIRDVDNYKYFQDAEVIYVEGFFITHSFPAALEVAKLSRSTNKIFTLNLSAPYICNNFGRELKQILPYVDVLFGNSLEYRACAKMLGMSDIDTADANSIASLVALFSDEHGLQDKKYGPFRSHRTAVMTRGKNPIVCYHNREISEHPVSQVKQECIVDTTGAGDSFVAGFLSQMVLGRDLEKCIKCGMYASHEIIQRIGCTVPEYEPSEEFQPAEGELL</sequence>
<evidence type="ECO:0000256" key="4">
    <source>
        <dbReference type="ARBA" id="ARBA00010688"/>
    </source>
</evidence>
<dbReference type="AlphaFoldDB" id="A0A7R9AAF6"/>
<evidence type="ECO:0000256" key="12">
    <source>
        <dbReference type="ARBA" id="ARBA00022840"/>
    </source>
</evidence>
<evidence type="ECO:0000256" key="2">
    <source>
        <dbReference type="ARBA" id="ARBA00004801"/>
    </source>
</evidence>
<dbReference type="Pfam" id="PF06046">
    <property type="entry name" value="Sec6"/>
    <property type="match status" value="1"/>
</dbReference>
<dbReference type="EC" id="2.7.1.20" evidence="5"/>
<evidence type="ECO:0000256" key="7">
    <source>
        <dbReference type="ARBA" id="ARBA00022483"/>
    </source>
</evidence>
<dbReference type="InterPro" id="IPR001805">
    <property type="entry name" value="Adenokinase"/>
</dbReference>
<dbReference type="Pfam" id="PF00294">
    <property type="entry name" value="PfkB"/>
    <property type="match status" value="1"/>
</dbReference>
<comment type="similarity">
    <text evidence="4">Belongs to the carbohydrate kinase PfkB family.</text>
</comment>
<name>A0A7R9AAF6_9CRUS</name>
<dbReference type="PROSITE" id="PS00584">
    <property type="entry name" value="PFKB_KINASES_2"/>
    <property type="match status" value="1"/>
</dbReference>
<evidence type="ECO:0000256" key="1">
    <source>
        <dbReference type="ARBA" id="ARBA00001946"/>
    </source>
</evidence>
<evidence type="ECO:0000256" key="9">
    <source>
        <dbReference type="ARBA" id="ARBA00022726"/>
    </source>
</evidence>
<accession>A0A7R9AAF6</accession>
<dbReference type="Gene3D" id="3.40.1190.20">
    <property type="match status" value="1"/>
</dbReference>
<dbReference type="SUPFAM" id="SSF53613">
    <property type="entry name" value="Ribokinase-like"/>
    <property type="match status" value="1"/>
</dbReference>
<dbReference type="UniPathway" id="UPA00588">
    <property type="reaction ID" value="UER00659"/>
</dbReference>
<keyword evidence="9" id="KW-0660">Purine salvage</keyword>
<dbReference type="InterPro" id="IPR011611">
    <property type="entry name" value="PfkB_dom"/>
</dbReference>
<evidence type="ECO:0000256" key="10">
    <source>
        <dbReference type="ARBA" id="ARBA00022741"/>
    </source>
</evidence>
<keyword evidence="11" id="KW-0418">Kinase</keyword>
<evidence type="ECO:0000313" key="16">
    <source>
        <dbReference type="Proteomes" id="UP000677054"/>
    </source>
</evidence>
<organism evidence="15">
    <name type="scientific">Darwinula stevensoni</name>
    <dbReference type="NCBI Taxonomy" id="69355"/>
    <lineage>
        <taxon>Eukaryota</taxon>
        <taxon>Metazoa</taxon>
        <taxon>Ecdysozoa</taxon>
        <taxon>Arthropoda</taxon>
        <taxon>Crustacea</taxon>
        <taxon>Oligostraca</taxon>
        <taxon>Ostracoda</taxon>
        <taxon>Podocopa</taxon>
        <taxon>Podocopida</taxon>
        <taxon>Darwinulocopina</taxon>
        <taxon>Darwinuloidea</taxon>
        <taxon>Darwinulidae</taxon>
        <taxon>Darwinula</taxon>
    </lineage>
</organism>
<reference evidence="15" key="1">
    <citation type="submission" date="2020-11" db="EMBL/GenBank/DDBJ databases">
        <authorList>
            <person name="Tran Van P."/>
        </authorList>
    </citation>
    <scope>NUCLEOTIDE SEQUENCE</scope>
</reference>
<comment type="cofactor">
    <cofactor evidence="1">
        <name>Mg(2+)</name>
        <dbReference type="ChEBI" id="CHEBI:18420"/>
    </cofactor>
</comment>
<dbReference type="PRINTS" id="PR00989">
    <property type="entry name" value="ADENOKINASE"/>
</dbReference>
<evidence type="ECO:0000256" key="5">
    <source>
        <dbReference type="ARBA" id="ARBA00012119"/>
    </source>
</evidence>
<evidence type="ECO:0000256" key="11">
    <source>
        <dbReference type="ARBA" id="ARBA00022777"/>
    </source>
</evidence>
<dbReference type="GO" id="GO:0044209">
    <property type="term" value="P:AMP salvage"/>
    <property type="evidence" value="ECO:0007669"/>
    <property type="project" value="UniProtKB-UniPathway"/>
</dbReference>
<keyword evidence="8" id="KW-0808">Transferase</keyword>
<evidence type="ECO:0000259" key="14">
    <source>
        <dbReference type="Pfam" id="PF00294"/>
    </source>
</evidence>
<feature type="domain" description="Carbohydrate kinase PfkB" evidence="14">
    <location>
        <begin position="791"/>
        <end position="1099"/>
    </location>
</feature>
<dbReference type="GO" id="GO:0006887">
    <property type="term" value="P:exocytosis"/>
    <property type="evidence" value="ECO:0007669"/>
    <property type="project" value="UniProtKB-KW"/>
</dbReference>
<dbReference type="OrthoDB" id="10047020at2759"/>
<dbReference type="GO" id="GO:0000145">
    <property type="term" value="C:exocyst"/>
    <property type="evidence" value="ECO:0007669"/>
    <property type="project" value="InterPro"/>
</dbReference>
<dbReference type="GO" id="GO:0000149">
    <property type="term" value="F:SNARE binding"/>
    <property type="evidence" value="ECO:0007669"/>
    <property type="project" value="TreeGrafter"/>
</dbReference>
<comment type="similarity">
    <text evidence="3">Belongs to the SEC6 family.</text>
</comment>
<evidence type="ECO:0000256" key="6">
    <source>
        <dbReference type="ARBA" id="ARBA00022448"/>
    </source>
</evidence>
<dbReference type="PANTHER" id="PTHR21292">
    <property type="entry name" value="EXOCYST COMPLEX COMPONENT SEC6-RELATED"/>
    <property type="match status" value="1"/>
</dbReference>
<evidence type="ECO:0000256" key="3">
    <source>
        <dbReference type="ARBA" id="ARBA00009447"/>
    </source>
</evidence>
<keyword evidence="16" id="KW-1185">Reference proteome</keyword>
<dbReference type="InterPro" id="IPR010326">
    <property type="entry name" value="EXOC3/Sec6"/>
</dbReference>
<dbReference type="Gene3D" id="3.30.1110.10">
    <property type="match status" value="1"/>
</dbReference>
<comment type="pathway">
    <text evidence="2">Purine metabolism; AMP biosynthesis via salvage pathway; AMP from adenosine: step 1/1.</text>
</comment>
<gene>
    <name evidence="15" type="ORF">DSTB1V02_LOCUS10293</name>
</gene>
<protein>
    <recommendedName>
        <fullName evidence="5">adenosine kinase</fullName>
        <ecNumber evidence="5">2.7.1.20</ecNumber>
    </recommendedName>
</protein>
<dbReference type="InterPro" id="IPR002173">
    <property type="entry name" value="Carboh/pur_kinase_PfkB_CS"/>
</dbReference>
<dbReference type="GO" id="GO:0005524">
    <property type="term" value="F:ATP binding"/>
    <property type="evidence" value="ECO:0007669"/>
    <property type="project" value="UniProtKB-KW"/>
</dbReference>
<evidence type="ECO:0000313" key="15">
    <source>
        <dbReference type="EMBL" id="CAD7250520.1"/>
    </source>
</evidence>
<dbReference type="GO" id="GO:0004001">
    <property type="term" value="F:adenosine kinase activity"/>
    <property type="evidence" value="ECO:0007669"/>
    <property type="project" value="UniProtKB-EC"/>
</dbReference>
<evidence type="ECO:0000256" key="8">
    <source>
        <dbReference type="ARBA" id="ARBA00022679"/>
    </source>
</evidence>
<proteinExistence type="inferred from homology"/>
<dbReference type="CDD" id="cd01168">
    <property type="entry name" value="adenosine_kinase"/>
    <property type="match status" value="1"/>
</dbReference>